<feature type="transmembrane region" description="Helical" evidence="1">
    <location>
        <begin position="36"/>
        <end position="61"/>
    </location>
</feature>
<keyword evidence="1" id="KW-1133">Transmembrane helix</keyword>
<reference evidence="2 3" key="1">
    <citation type="submission" date="2017-11" db="EMBL/GenBank/DDBJ databases">
        <title>Draft genome sequence of Enterococcus plantarum TRW2 strain isolated from lettuce.</title>
        <authorList>
            <person name="Kim E.B."/>
            <person name="Marco M.L."/>
            <person name="Williams T.R."/>
            <person name="You I.H."/>
        </authorList>
    </citation>
    <scope>NUCLEOTIDE SEQUENCE [LARGE SCALE GENOMIC DNA]</scope>
    <source>
        <strain evidence="2 3">TRW2</strain>
    </source>
</reference>
<evidence type="ECO:0000313" key="3">
    <source>
        <dbReference type="Proteomes" id="UP000249828"/>
    </source>
</evidence>
<evidence type="ECO:0000313" key="2">
    <source>
        <dbReference type="EMBL" id="PZL70921.1"/>
    </source>
</evidence>
<evidence type="ECO:0000256" key="1">
    <source>
        <dbReference type="SAM" id="Phobius"/>
    </source>
</evidence>
<name>A0A2W3YTH5_9ENTE</name>
<proteinExistence type="predicted"/>
<dbReference type="RefSeq" id="WP_111248565.1">
    <property type="nucleotide sequence ID" value="NZ_PIEU01000111.1"/>
</dbReference>
<dbReference type="AlphaFoldDB" id="A0A2W3YTH5"/>
<comment type="caution">
    <text evidence="2">The sequence shown here is derived from an EMBL/GenBank/DDBJ whole genome shotgun (WGS) entry which is preliminary data.</text>
</comment>
<sequence length="69" mass="7700">MLIELIIVLIVFTYGSNFILYLILRTKEKIQGIEKLSIFFGVNMTILLLDGVILFVGKAIANNSVAVLE</sequence>
<gene>
    <name evidence="2" type="ORF">CI088_13615</name>
</gene>
<dbReference type="EMBL" id="PIEU01000111">
    <property type="protein sequence ID" value="PZL70921.1"/>
    <property type="molecule type" value="Genomic_DNA"/>
</dbReference>
<organism evidence="2 3">
    <name type="scientific">Enterococcus plantarum</name>
    <dbReference type="NCBI Taxonomy" id="1077675"/>
    <lineage>
        <taxon>Bacteria</taxon>
        <taxon>Bacillati</taxon>
        <taxon>Bacillota</taxon>
        <taxon>Bacilli</taxon>
        <taxon>Lactobacillales</taxon>
        <taxon>Enterococcaceae</taxon>
        <taxon>Enterococcus</taxon>
    </lineage>
</organism>
<keyword evidence="1" id="KW-0472">Membrane</keyword>
<dbReference type="STRING" id="1077675.BCR22_13945"/>
<keyword evidence="1" id="KW-0812">Transmembrane</keyword>
<keyword evidence="3" id="KW-1185">Reference proteome</keyword>
<feature type="transmembrane region" description="Helical" evidence="1">
    <location>
        <begin position="6"/>
        <end position="24"/>
    </location>
</feature>
<dbReference type="Proteomes" id="UP000249828">
    <property type="component" value="Unassembled WGS sequence"/>
</dbReference>
<accession>A0A2W3YTH5</accession>
<protein>
    <submittedName>
        <fullName evidence="2">Uncharacterized protein</fullName>
    </submittedName>
</protein>